<dbReference type="CDD" id="cd17536">
    <property type="entry name" value="REC_YesN-like"/>
    <property type="match status" value="1"/>
</dbReference>
<comment type="subcellular location">
    <subcellularLocation>
        <location evidence="1">Cytoplasm</location>
    </subcellularLocation>
</comment>
<dbReference type="Proteomes" id="UP000004893">
    <property type="component" value="Unassembled WGS sequence"/>
</dbReference>
<dbReference type="Pfam" id="PF00072">
    <property type="entry name" value="Response_reg"/>
    <property type="match status" value="1"/>
</dbReference>
<keyword evidence="5" id="KW-0902">Two-component regulatory system</keyword>
<dbReference type="InterPro" id="IPR041522">
    <property type="entry name" value="CdaR_GGDEF"/>
</dbReference>
<keyword evidence="6" id="KW-0805">Transcription regulation</keyword>
<keyword evidence="7" id="KW-0238">DNA-binding</keyword>
<dbReference type="GO" id="GO:0000160">
    <property type="term" value="P:phosphorelay signal transduction system"/>
    <property type="evidence" value="ECO:0007669"/>
    <property type="project" value="UniProtKB-KW"/>
</dbReference>
<dbReference type="GO" id="GO:0043565">
    <property type="term" value="F:sequence-specific DNA binding"/>
    <property type="evidence" value="ECO:0007669"/>
    <property type="project" value="InterPro"/>
</dbReference>
<dbReference type="PROSITE" id="PS00041">
    <property type="entry name" value="HTH_ARAC_FAMILY_1"/>
    <property type="match status" value="1"/>
</dbReference>
<comment type="caution">
    <text evidence="13">The sequence shown here is derived from an EMBL/GenBank/DDBJ whole genome shotgun (WGS) entry which is preliminary data.</text>
</comment>
<dbReference type="STRING" id="553973.CLOHYLEM_06431"/>
<keyword evidence="14" id="KW-1185">Reference proteome</keyword>
<keyword evidence="8" id="KW-0804">Transcription</keyword>
<evidence type="ECO:0000256" key="7">
    <source>
        <dbReference type="ARBA" id="ARBA00023125"/>
    </source>
</evidence>
<dbReference type="SMART" id="SM00448">
    <property type="entry name" value="REC"/>
    <property type="match status" value="1"/>
</dbReference>
<organism evidence="13 14">
    <name type="scientific">[Clostridium] hylemonae DSM 15053</name>
    <dbReference type="NCBI Taxonomy" id="553973"/>
    <lineage>
        <taxon>Bacteria</taxon>
        <taxon>Bacillati</taxon>
        <taxon>Bacillota</taxon>
        <taxon>Clostridia</taxon>
        <taxon>Lachnospirales</taxon>
        <taxon>Lachnospiraceae</taxon>
    </lineage>
</organism>
<dbReference type="AlphaFoldDB" id="C0C2X4"/>
<dbReference type="Pfam" id="PF12833">
    <property type="entry name" value="HTH_18"/>
    <property type="match status" value="1"/>
</dbReference>
<dbReference type="EMBL" id="ABYI02000024">
    <property type="protein sequence ID" value="EEG73485.1"/>
    <property type="molecule type" value="Genomic_DNA"/>
</dbReference>
<evidence type="ECO:0000256" key="5">
    <source>
        <dbReference type="ARBA" id="ARBA00023012"/>
    </source>
</evidence>
<evidence type="ECO:0000256" key="2">
    <source>
        <dbReference type="ARBA" id="ARBA00018672"/>
    </source>
</evidence>
<dbReference type="PROSITE" id="PS50110">
    <property type="entry name" value="RESPONSE_REGULATORY"/>
    <property type="match status" value="1"/>
</dbReference>
<evidence type="ECO:0000256" key="4">
    <source>
        <dbReference type="ARBA" id="ARBA00022553"/>
    </source>
</evidence>
<accession>C0C2X4</accession>
<keyword evidence="3" id="KW-0963">Cytoplasm</keyword>
<evidence type="ECO:0000259" key="12">
    <source>
        <dbReference type="PROSITE" id="PS50110"/>
    </source>
</evidence>
<dbReference type="InterPro" id="IPR011006">
    <property type="entry name" value="CheY-like_superfamily"/>
</dbReference>
<evidence type="ECO:0000256" key="10">
    <source>
        <dbReference type="PROSITE-ProRule" id="PRU00169"/>
    </source>
</evidence>
<feature type="domain" description="Response regulatory" evidence="12">
    <location>
        <begin position="3"/>
        <end position="120"/>
    </location>
</feature>
<sequence length="527" mass="60937">MYKVIIADDEEKICVLLNSSILWEELELELCCICHDGLELKEAVERKKPDILITDICMPGMNAIELIKDMREKDNDAKILIVSGYRQFEYAREALKYGVDNYLLKPIDEEELNDALKKICLEISVEKNEILSDDAEKIKDTLQSFFLQDIRNNSEIGRHMNLSDINQKYYADFKEGYFRVIYVKIDVDGKADEKFNLQIIQKKIREKCMSSISRIHNDTIVSFVQGGCIFTVNYDPEADASIRQLAKNILEDARQAVSLFSGLNATVGVGNACGSVQNVRQSCESAVDAVIYRIISGTNKVYFSEDMELQYRDSYLGEDDKRSLIRIFELSNRELFRQKLEDIVRAERKNVLVLYKILEECVQLFYDTLNRNRQEGSDNIIVGKEILYEMDNTLTVMDLVSVVEENICGLMKRMLDERKQKGYKPIREAKEYVKKNYASKIKLEDVAGEVSLSPAYFSSVFSKEEGMTFVDWVNEYRIEMAKELLRKGDHTVAETCEMVGISNQRYFSKLFKSKVGVKPMEYRKLYN</sequence>
<gene>
    <name evidence="13" type="ORF">CLOHYLEM_06431</name>
</gene>
<dbReference type="InterPro" id="IPR009057">
    <property type="entry name" value="Homeodomain-like_sf"/>
</dbReference>
<reference evidence="13" key="2">
    <citation type="submission" date="2013-06" db="EMBL/GenBank/DDBJ databases">
        <title>Draft genome sequence of Clostridium hylemonae (DSM 15053).</title>
        <authorList>
            <person name="Sudarsanam P."/>
            <person name="Ley R."/>
            <person name="Guruge J."/>
            <person name="Turnbaugh P.J."/>
            <person name="Mahowald M."/>
            <person name="Liep D."/>
            <person name="Gordon J."/>
        </authorList>
    </citation>
    <scope>NUCLEOTIDE SEQUENCE</scope>
    <source>
        <strain evidence="13">DSM 15053</strain>
    </source>
</reference>
<dbReference type="SUPFAM" id="SSF46689">
    <property type="entry name" value="Homeodomain-like"/>
    <property type="match status" value="2"/>
</dbReference>
<evidence type="ECO:0000259" key="11">
    <source>
        <dbReference type="PROSITE" id="PS01124"/>
    </source>
</evidence>
<dbReference type="InterPro" id="IPR018060">
    <property type="entry name" value="HTH_AraC"/>
</dbReference>
<dbReference type="Pfam" id="PF17853">
    <property type="entry name" value="GGDEF_2"/>
    <property type="match status" value="1"/>
</dbReference>
<evidence type="ECO:0000313" key="14">
    <source>
        <dbReference type="Proteomes" id="UP000004893"/>
    </source>
</evidence>
<dbReference type="InterPro" id="IPR051552">
    <property type="entry name" value="HptR"/>
</dbReference>
<evidence type="ECO:0000313" key="13">
    <source>
        <dbReference type="EMBL" id="EEG73485.1"/>
    </source>
</evidence>
<dbReference type="eggNOG" id="COG4753">
    <property type="taxonomic scope" value="Bacteria"/>
</dbReference>
<dbReference type="PANTHER" id="PTHR42713">
    <property type="entry name" value="HISTIDINE KINASE-RELATED"/>
    <property type="match status" value="1"/>
</dbReference>
<dbReference type="GO" id="GO:0005737">
    <property type="term" value="C:cytoplasm"/>
    <property type="evidence" value="ECO:0007669"/>
    <property type="project" value="UniProtKB-SubCell"/>
</dbReference>
<dbReference type="SUPFAM" id="SSF52172">
    <property type="entry name" value="CheY-like"/>
    <property type="match status" value="1"/>
</dbReference>
<dbReference type="Gene3D" id="3.40.50.2300">
    <property type="match status" value="1"/>
</dbReference>
<dbReference type="InterPro" id="IPR018062">
    <property type="entry name" value="HTH_AraC-typ_CS"/>
</dbReference>
<evidence type="ECO:0000256" key="6">
    <source>
        <dbReference type="ARBA" id="ARBA00023015"/>
    </source>
</evidence>
<reference evidence="13" key="1">
    <citation type="submission" date="2009-02" db="EMBL/GenBank/DDBJ databases">
        <authorList>
            <person name="Fulton L."/>
            <person name="Clifton S."/>
            <person name="Fulton B."/>
            <person name="Xu J."/>
            <person name="Minx P."/>
            <person name="Pepin K.H."/>
            <person name="Johnson M."/>
            <person name="Bhonagiri V."/>
            <person name="Nash W.E."/>
            <person name="Mardis E.R."/>
            <person name="Wilson R.K."/>
        </authorList>
    </citation>
    <scope>NUCLEOTIDE SEQUENCE [LARGE SCALE GENOMIC DNA]</scope>
    <source>
        <strain evidence="13">DSM 15053</strain>
    </source>
</reference>
<dbReference type="RefSeq" id="WP_006443790.1">
    <property type="nucleotide sequence ID" value="NZ_CP036524.1"/>
</dbReference>
<evidence type="ECO:0000256" key="9">
    <source>
        <dbReference type="ARBA" id="ARBA00024867"/>
    </source>
</evidence>
<evidence type="ECO:0000256" key="3">
    <source>
        <dbReference type="ARBA" id="ARBA00022490"/>
    </source>
</evidence>
<dbReference type="OrthoDB" id="9794370at2"/>
<dbReference type="SMART" id="SM00342">
    <property type="entry name" value="HTH_ARAC"/>
    <property type="match status" value="1"/>
</dbReference>
<dbReference type="PANTHER" id="PTHR42713:SF3">
    <property type="entry name" value="TRANSCRIPTIONAL REGULATORY PROTEIN HPTR"/>
    <property type="match status" value="1"/>
</dbReference>
<protein>
    <recommendedName>
        <fullName evidence="2">Stage 0 sporulation protein A homolog</fullName>
    </recommendedName>
</protein>
<dbReference type="InterPro" id="IPR001789">
    <property type="entry name" value="Sig_transdc_resp-reg_receiver"/>
</dbReference>
<dbReference type="HOGENOM" id="CLU_000445_5_0_9"/>
<name>C0C2X4_9FIRM</name>
<proteinExistence type="predicted"/>
<evidence type="ECO:0000256" key="8">
    <source>
        <dbReference type="ARBA" id="ARBA00023163"/>
    </source>
</evidence>
<keyword evidence="4 10" id="KW-0597">Phosphoprotein</keyword>
<dbReference type="eggNOG" id="COG2207">
    <property type="taxonomic scope" value="Bacteria"/>
</dbReference>
<dbReference type="GO" id="GO:0003700">
    <property type="term" value="F:DNA-binding transcription factor activity"/>
    <property type="evidence" value="ECO:0007669"/>
    <property type="project" value="InterPro"/>
</dbReference>
<dbReference type="Gene3D" id="1.10.10.60">
    <property type="entry name" value="Homeodomain-like"/>
    <property type="match status" value="2"/>
</dbReference>
<evidence type="ECO:0000256" key="1">
    <source>
        <dbReference type="ARBA" id="ARBA00004496"/>
    </source>
</evidence>
<dbReference type="PROSITE" id="PS01124">
    <property type="entry name" value="HTH_ARAC_FAMILY_2"/>
    <property type="match status" value="1"/>
</dbReference>
<feature type="domain" description="HTH araC/xylS-type" evidence="11">
    <location>
        <begin position="427"/>
        <end position="525"/>
    </location>
</feature>
<comment type="function">
    <text evidence="9">May play the central regulatory role in sporulation. It may be an element of the effector pathway responsible for the activation of sporulation genes in response to nutritional stress. Spo0A may act in concert with spo0H (a sigma factor) to control the expression of some genes that are critical to the sporulation process.</text>
</comment>
<feature type="modified residue" description="4-aspartylphosphate" evidence="10">
    <location>
        <position position="55"/>
    </location>
</feature>